<keyword evidence="8" id="KW-1185">Reference proteome</keyword>
<name>A0ABS9U4F3_9MICC</name>
<feature type="transmembrane region" description="Helical" evidence="6">
    <location>
        <begin position="139"/>
        <end position="163"/>
    </location>
</feature>
<feature type="transmembrane region" description="Helical" evidence="6">
    <location>
        <begin position="242"/>
        <end position="265"/>
    </location>
</feature>
<keyword evidence="4 6" id="KW-1133">Transmembrane helix</keyword>
<feature type="transmembrane region" description="Helical" evidence="6">
    <location>
        <begin position="492"/>
        <end position="511"/>
    </location>
</feature>
<proteinExistence type="predicted"/>
<evidence type="ECO:0000313" key="7">
    <source>
        <dbReference type="EMBL" id="MCH6471568.1"/>
    </source>
</evidence>
<dbReference type="RefSeq" id="WP_241055441.1">
    <property type="nucleotide sequence ID" value="NZ_JAKZBV010000001.1"/>
</dbReference>
<feature type="transmembrane region" description="Helical" evidence="6">
    <location>
        <begin position="208"/>
        <end position="230"/>
    </location>
</feature>
<feature type="transmembrane region" description="Helical" evidence="6">
    <location>
        <begin position="60"/>
        <end position="81"/>
    </location>
</feature>
<feature type="transmembrane region" description="Helical" evidence="6">
    <location>
        <begin position="555"/>
        <end position="580"/>
    </location>
</feature>
<evidence type="ECO:0000256" key="4">
    <source>
        <dbReference type="ARBA" id="ARBA00022989"/>
    </source>
</evidence>
<feature type="transmembrane region" description="Helical" evidence="6">
    <location>
        <begin position="523"/>
        <end position="543"/>
    </location>
</feature>
<feature type="transmembrane region" description="Helical" evidence="6">
    <location>
        <begin position="175"/>
        <end position="196"/>
    </location>
</feature>
<feature type="transmembrane region" description="Helical" evidence="6">
    <location>
        <begin position="20"/>
        <end position="40"/>
    </location>
</feature>
<dbReference type="Pfam" id="PF09678">
    <property type="entry name" value="Caa3_CtaG"/>
    <property type="match status" value="1"/>
</dbReference>
<feature type="transmembrane region" description="Helical" evidence="6">
    <location>
        <begin position="277"/>
        <end position="294"/>
    </location>
</feature>
<evidence type="ECO:0000256" key="2">
    <source>
        <dbReference type="ARBA" id="ARBA00022475"/>
    </source>
</evidence>
<feature type="transmembrane region" description="Helical" evidence="6">
    <location>
        <begin position="434"/>
        <end position="458"/>
    </location>
</feature>
<protein>
    <submittedName>
        <fullName evidence="7">Cytochrome c oxidase assembly protein</fullName>
    </submittedName>
</protein>
<evidence type="ECO:0000256" key="6">
    <source>
        <dbReference type="SAM" id="Phobius"/>
    </source>
</evidence>
<comment type="caution">
    <text evidence="7">The sequence shown here is derived from an EMBL/GenBank/DDBJ whole genome shotgun (WGS) entry which is preliminary data.</text>
</comment>
<evidence type="ECO:0000256" key="5">
    <source>
        <dbReference type="ARBA" id="ARBA00023136"/>
    </source>
</evidence>
<evidence type="ECO:0000256" key="1">
    <source>
        <dbReference type="ARBA" id="ARBA00004651"/>
    </source>
</evidence>
<comment type="subcellular location">
    <subcellularLocation>
        <location evidence="1">Cell membrane</location>
        <topology evidence="1">Multi-pass membrane protein</topology>
    </subcellularLocation>
</comment>
<evidence type="ECO:0000256" key="3">
    <source>
        <dbReference type="ARBA" id="ARBA00022692"/>
    </source>
</evidence>
<feature type="transmembrane region" description="Helical" evidence="6">
    <location>
        <begin position="315"/>
        <end position="333"/>
    </location>
</feature>
<keyword evidence="2" id="KW-1003">Cell membrane</keyword>
<organism evidence="7 8">
    <name type="scientific">Sinomonas terrae</name>
    <dbReference type="NCBI Taxonomy" id="2908838"/>
    <lineage>
        <taxon>Bacteria</taxon>
        <taxon>Bacillati</taxon>
        <taxon>Actinomycetota</taxon>
        <taxon>Actinomycetes</taxon>
        <taxon>Micrococcales</taxon>
        <taxon>Micrococcaceae</taxon>
        <taxon>Sinomonas</taxon>
    </lineage>
</organism>
<keyword evidence="3 6" id="KW-0812">Transmembrane</keyword>
<reference evidence="7 8" key="1">
    <citation type="submission" date="2022-03" db="EMBL/GenBank/DDBJ databases">
        <title>Sinomonas sp. isolated from a soil.</title>
        <authorList>
            <person name="Han J."/>
            <person name="Kim D.-U."/>
        </authorList>
    </citation>
    <scope>NUCLEOTIDE SEQUENCE [LARGE SCALE GENOMIC DNA]</scope>
    <source>
        <strain evidence="7 8">5-5</strain>
    </source>
</reference>
<evidence type="ECO:0000313" key="8">
    <source>
        <dbReference type="Proteomes" id="UP001202922"/>
    </source>
</evidence>
<dbReference type="EMBL" id="JAKZBV010000001">
    <property type="protein sequence ID" value="MCH6471568.1"/>
    <property type="molecule type" value="Genomic_DNA"/>
</dbReference>
<keyword evidence="5 6" id="KW-0472">Membrane</keyword>
<dbReference type="InterPro" id="IPR019108">
    <property type="entry name" value="Caa3_assmbl_CtaG-rel"/>
</dbReference>
<dbReference type="Proteomes" id="UP001202922">
    <property type="component" value="Unassembled WGS sequence"/>
</dbReference>
<gene>
    <name evidence="7" type="ORF">L0M17_16555</name>
</gene>
<sequence>MASTTPAMVHRPAPSAGRLWWSAAIPLAIAPATALILGPTPYRELSRDFPGMATAVASTVLHVVAWAASTLCVGGLFQAAFLRGRPGGLRAPRADPMDSRLVTASSGAWLAASLALIAVDGADSNGYSVAHVLDPGAFTYLIQASYLPGAWIVTSMCALAVLVGFRLARHWAAGLALLAVAFAGVLGPVLVTQVLVGPNHDFGSDAAVYAVPAETVFVGVTAVLTYRLLARKAIWAQTIQRYRRVAGVCWGAMVLFGGVEAWFFLDGSGPFSSETGWLLTGWFALLAVLGGLLLRLRGLPGTDVREARARMRRTGVVAVVLMAAMGGLEAAMSRVPPPNYFAPTSIMQLFFGYDVTATPTLAVLAFDWRLNTFFFVVSLVGSGLYLFAVARLRRRGDHWPLGRTIGWLLGWLSVVLTTSSGLGKYADASFSLHMILHMSLNMLCPVLLVLGGPFTLALRATTAAPPDRAPGPHEWVKAVLHWPLLQHLNNPLWVFVEFIGSYYVLYFTPIFEQAMRYHWAHQLFNVHLLIVGYLFYSLVIGVDKPPRPLPHLGKLGLVLAAMPFHAFFGVIVMTSTSVIAQEFYQWLTRPWWPDLHSDQYTGGGIAWAAGELPLLVVVLALLTQWARQDRRETKRLDRHLDAGLDESFEAYNEMLGQLSERRYPTPLEERP</sequence>
<feature type="transmembrane region" description="Helical" evidence="6">
    <location>
        <begin position="404"/>
        <end position="422"/>
    </location>
</feature>
<feature type="transmembrane region" description="Helical" evidence="6">
    <location>
        <begin position="101"/>
        <end position="119"/>
    </location>
</feature>
<feature type="transmembrane region" description="Helical" evidence="6">
    <location>
        <begin position="373"/>
        <end position="392"/>
    </location>
</feature>
<accession>A0ABS9U4F3</accession>